<keyword evidence="2" id="KW-1185">Reference proteome</keyword>
<gene>
    <name evidence="1" type="primary">araL_2</name>
    <name evidence="1" type="ORF">J40TS1_43760</name>
</gene>
<sequence>MELNHIKGFIIDLDGTVYAGQHALAGAVEAVRKLQQYNIPFVFLSNRGNYSRKMCQEKLSKMGIEVPQHAIVLSSTVTAHFLQQHYTGEAVWPFGDSGLEEELRSHHIPIADVPESARWLVITLHESLTYRELNLAFRAVRNGASIIATNNDRMFPGEEGDCIDVAGMIGAIVHATGESVAHVMGKPSALMAHTALAALDGLQAEQCVVVGDSLGSDIGLGKQHGMATALVLTGNTTREQALAYEHQPDLICDDLKQLVDHYIEQLNERG</sequence>
<dbReference type="Gene3D" id="3.40.50.1000">
    <property type="entry name" value="HAD superfamily/HAD-like"/>
    <property type="match status" value="2"/>
</dbReference>
<protein>
    <submittedName>
        <fullName evidence="1">Sugar-phosphatase AraL</fullName>
    </submittedName>
</protein>
<reference evidence="1" key="1">
    <citation type="submission" date="2021-03" db="EMBL/GenBank/DDBJ databases">
        <title>Antimicrobial resistance genes in bacteria isolated from Japanese honey, and their potential for conferring macrolide and lincosamide resistance in the American foulbrood pathogen Paenibacillus larvae.</title>
        <authorList>
            <person name="Okamoto M."/>
            <person name="Kumagai M."/>
            <person name="Kanamori H."/>
            <person name="Takamatsu D."/>
        </authorList>
    </citation>
    <scope>NUCLEOTIDE SEQUENCE</scope>
    <source>
        <strain evidence="1">J40TS1</strain>
    </source>
</reference>
<dbReference type="RefSeq" id="WP_213519390.1">
    <property type="nucleotide sequence ID" value="NZ_BOSE01000010.1"/>
</dbReference>
<name>A0A919YUL4_9BACL</name>
<organism evidence="1 2">
    <name type="scientific">Paenibacillus montaniterrae</name>
    <dbReference type="NCBI Taxonomy" id="429341"/>
    <lineage>
        <taxon>Bacteria</taxon>
        <taxon>Bacillati</taxon>
        <taxon>Bacillota</taxon>
        <taxon>Bacilli</taxon>
        <taxon>Bacillales</taxon>
        <taxon>Paenibacillaceae</taxon>
        <taxon>Paenibacillus</taxon>
    </lineage>
</organism>
<dbReference type="Pfam" id="PF13242">
    <property type="entry name" value="Hydrolase_like"/>
    <property type="match status" value="1"/>
</dbReference>
<dbReference type="EMBL" id="BOSE01000010">
    <property type="protein sequence ID" value="GIP18734.1"/>
    <property type="molecule type" value="Genomic_DNA"/>
</dbReference>
<dbReference type="GO" id="GO:0016791">
    <property type="term" value="F:phosphatase activity"/>
    <property type="evidence" value="ECO:0007669"/>
    <property type="project" value="TreeGrafter"/>
</dbReference>
<dbReference type="SUPFAM" id="SSF56784">
    <property type="entry name" value="HAD-like"/>
    <property type="match status" value="1"/>
</dbReference>
<dbReference type="InterPro" id="IPR023214">
    <property type="entry name" value="HAD_sf"/>
</dbReference>
<dbReference type="PANTHER" id="PTHR19288:SF46">
    <property type="entry name" value="HALOACID DEHALOGENASE-LIKE HYDROLASE DOMAIN-CONTAINING PROTEIN 2"/>
    <property type="match status" value="1"/>
</dbReference>
<evidence type="ECO:0000313" key="1">
    <source>
        <dbReference type="EMBL" id="GIP18734.1"/>
    </source>
</evidence>
<comment type="caution">
    <text evidence="1">The sequence shown here is derived from an EMBL/GenBank/DDBJ whole genome shotgun (WGS) entry which is preliminary data.</text>
</comment>
<accession>A0A919YUL4</accession>
<dbReference type="Proteomes" id="UP000683139">
    <property type="component" value="Unassembled WGS sequence"/>
</dbReference>
<dbReference type="PANTHER" id="PTHR19288">
    <property type="entry name" value="4-NITROPHENYLPHOSPHATASE-RELATED"/>
    <property type="match status" value="1"/>
</dbReference>
<dbReference type="Pfam" id="PF13344">
    <property type="entry name" value="Hydrolase_6"/>
    <property type="match status" value="1"/>
</dbReference>
<proteinExistence type="predicted"/>
<dbReference type="InterPro" id="IPR036412">
    <property type="entry name" value="HAD-like_sf"/>
</dbReference>
<dbReference type="InterPro" id="IPR006357">
    <property type="entry name" value="HAD-SF_hydro_IIA"/>
</dbReference>
<dbReference type="AlphaFoldDB" id="A0A919YUL4"/>
<dbReference type="NCBIfam" id="TIGR01460">
    <property type="entry name" value="HAD-SF-IIA"/>
    <property type="match status" value="1"/>
</dbReference>
<dbReference type="GO" id="GO:0005737">
    <property type="term" value="C:cytoplasm"/>
    <property type="evidence" value="ECO:0007669"/>
    <property type="project" value="TreeGrafter"/>
</dbReference>
<evidence type="ECO:0000313" key="2">
    <source>
        <dbReference type="Proteomes" id="UP000683139"/>
    </source>
</evidence>